<keyword evidence="10" id="KW-1185">Reference proteome</keyword>
<evidence type="ECO:0000259" key="8">
    <source>
        <dbReference type="PROSITE" id="PS51078"/>
    </source>
</evidence>
<comment type="caution">
    <text evidence="9">The sequence shown here is derived from an EMBL/GenBank/DDBJ whole genome shotgun (WGS) entry which is preliminary data.</text>
</comment>
<dbReference type="SUPFAM" id="SSF46785">
    <property type="entry name" value="Winged helix' DNA-binding domain"/>
    <property type="match status" value="1"/>
</dbReference>
<dbReference type="PROSITE" id="PS51077">
    <property type="entry name" value="HTH_ICLR"/>
    <property type="match status" value="1"/>
</dbReference>
<evidence type="ECO:0000256" key="5">
    <source>
        <dbReference type="ARBA" id="ARBA00058938"/>
    </source>
</evidence>
<evidence type="ECO:0000313" key="9">
    <source>
        <dbReference type="EMBL" id="NED95367.1"/>
    </source>
</evidence>
<evidence type="ECO:0000256" key="2">
    <source>
        <dbReference type="ARBA" id="ARBA00023015"/>
    </source>
</evidence>
<keyword evidence="2" id="KW-0805">Transcription regulation</keyword>
<feature type="domain" description="IclR-ED" evidence="8">
    <location>
        <begin position="76"/>
        <end position="259"/>
    </location>
</feature>
<dbReference type="InterPro" id="IPR029016">
    <property type="entry name" value="GAF-like_dom_sf"/>
</dbReference>
<accession>A0A6N9YKA3</accession>
<dbReference type="AlphaFoldDB" id="A0A6N9YKA3"/>
<dbReference type="PANTHER" id="PTHR30136:SF35">
    <property type="entry name" value="HTH-TYPE TRANSCRIPTIONAL REGULATOR RV1719"/>
    <property type="match status" value="1"/>
</dbReference>
<comment type="function">
    <text evidence="5">May be an activator protein for the gylABX operon.</text>
</comment>
<dbReference type="EMBL" id="JAAGOB010000004">
    <property type="protein sequence ID" value="NED95367.1"/>
    <property type="molecule type" value="Genomic_DNA"/>
</dbReference>
<feature type="domain" description="HTH iclR-type" evidence="7">
    <location>
        <begin position="13"/>
        <end position="75"/>
    </location>
</feature>
<keyword evidence="1" id="KW-0319">Glycerol metabolism</keyword>
<reference evidence="9 10" key="1">
    <citation type="submission" date="2020-02" db="EMBL/GenBank/DDBJ databases">
        <authorList>
            <person name="Li X.-J."/>
            <person name="Feng X.-M."/>
        </authorList>
    </citation>
    <scope>NUCLEOTIDE SEQUENCE [LARGE SCALE GENOMIC DNA]</scope>
    <source>
        <strain evidence="9 10">CGMCC 4.7225</strain>
    </source>
</reference>
<dbReference type="PROSITE" id="PS51078">
    <property type="entry name" value="ICLR_ED"/>
    <property type="match status" value="1"/>
</dbReference>
<dbReference type="SUPFAM" id="SSF55781">
    <property type="entry name" value="GAF domain-like"/>
    <property type="match status" value="1"/>
</dbReference>
<dbReference type="InterPro" id="IPR036388">
    <property type="entry name" value="WH-like_DNA-bd_sf"/>
</dbReference>
<dbReference type="Proteomes" id="UP000469185">
    <property type="component" value="Unassembled WGS sequence"/>
</dbReference>
<keyword evidence="3" id="KW-0238">DNA-binding</keyword>
<name>A0A6N9YKA3_9ACTN</name>
<dbReference type="InterPro" id="IPR050707">
    <property type="entry name" value="HTH_MetabolicPath_Reg"/>
</dbReference>
<evidence type="ECO:0000259" key="7">
    <source>
        <dbReference type="PROSITE" id="PS51077"/>
    </source>
</evidence>
<dbReference type="InterPro" id="IPR014757">
    <property type="entry name" value="Tscrpt_reg_IclR_C"/>
</dbReference>
<dbReference type="InterPro" id="IPR036390">
    <property type="entry name" value="WH_DNA-bd_sf"/>
</dbReference>
<dbReference type="GO" id="GO:0006071">
    <property type="term" value="P:glycerol metabolic process"/>
    <property type="evidence" value="ECO:0007669"/>
    <property type="project" value="UniProtKB-KW"/>
</dbReference>
<evidence type="ECO:0000313" key="10">
    <source>
        <dbReference type="Proteomes" id="UP000469185"/>
    </source>
</evidence>
<keyword evidence="4" id="KW-0804">Transcription</keyword>
<dbReference type="InterPro" id="IPR005471">
    <property type="entry name" value="Tscrpt_reg_IclR_N"/>
</dbReference>
<dbReference type="FunFam" id="1.10.10.10:FF:000056">
    <property type="entry name" value="IclR family transcriptional regulator"/>
    <property type="match status" value="1"/>
</dbReference>
<evidence type="ECO:0000256" key="1">
    <source>
        <dbReference type="ARBA" id="ARBA00022798"/>
    </source>
</evidence>
<dbReference type="Pfam" id="PF09339">
    <property type="entry name" value="HTH_IclR"/>
    <property type="match status" value="1"/>
</dbReference>
<organism evidence="9 10">
    <name type="scientific">Phytoactinopolyspora alkaliphila</name>
    <dbReference type="NCBI Taxonomy" id="1783498"/>
    <lineage>
        <taxon>Bacteria</taxon>
        <taxon>Bacillati</taxon>
        <taxon>Actinomycetota</taxon>
        <taxon>Actinomycetes</taxon>
        <taxon>Jiangellales</taxon>
        <taxon>Jiangellaceae</taxon>
        <taxon>Phytoactinopolyspora</taxon>
    </lineage>
</organism>
<dbReference type="SMART" id="SM00346">
    <property type="entry name" value="HTH_ICLR"/>
    <property type="match status" value="1"/>
</dbReference>
<evidence type="ECO:0000256" key="4">
    <source>
        <dbReference type="ARBA" id="ARBA00023163"/>
    </source>
</evidence>
<dbReference type="RefSeq" id="WP_163818079.1">
    <property type="nucleotide sequence ID" value="NZ_JAAGOB010000004.1"/>
</dbReference>
<evidence type="ECO:0000256" key="3">
    <source>
        <dbReference type="ARBA" id="ARBA00023125"/>
    </source>
</evidence>
<dbReference type="Gene3D" id="1.10.10.10">
    <property type="entry name" value="Winged helix-like DNA-binding domain superfamily/Winged helix DNA-binding domain"/>
    <property type="match status" value="1"/>
</dbReference>
<dbReference type="Gene3D" id="3.30.450.40">
    <property type="match status" value="1"/>
</dbReference>
<protein>
    <recommendedName>
        <fullName evidence="6">Glycerol operon regulatory protein</fullName>
    </recommendedName>
</protein>
<dbReference type="PANTHER" id="PTHR30136">
    <property type="entry name" value="HELIX-TURN-HELIX TRANSCRIPTIONAL REGULATOR, ICLR FAMILY"/>
    <property type="match status" value="1"/>
</dbReference>
<dbReference type="Pfam" id="PF01614">
    <property type="entry name" value="IclR_C"/>
    <property type="match status" value="1"/>
</dbReference>
<proteinExistence type="predicted"/>
<dbReference type="GO" id="GO:0003677">
    <property type="term" value="F:DNA binding"/>
    <property type="evidence" value="ECO:0007669"/>
    <property type="project" value="UniProtKB-KW"/>
</dbReference>
<sequence>MNDLTGEPRRNGAPAVTRALRVLELLADAGGSLKLTEVAERLELPKSTAHHVLAALIDFGWVERDPHTLEVTLGLRAWEVGQAYQRAQSMSQRARPFMDAVRDQLGETIRLGIRSGRDNVCIAKSEGGKHLVFDQRVGARLPAHATGLGKALLSGLDDRQLAELYAGFEFEPFTENTITSLADLQAESVAIRERGWAQDNGEYILGIRCVAVPILSRSGQVVAAMSVSGSAGRLDDARCDKALHALHEAAGLLSERLGDDTDRT</sequence>
<dbReference type="GO" id="GO:0003700">
    <property type="term" value="F:DNA-binding transcription factor activity"/>
    <property type="evidence" value="ECO:0007669"/>
    <property type="project" value="TreeGrafter"/>
</dbReference>
<gene>
    <name evidence="9" type="ORF">G1H11_08565</name>
</gene>
<dbReference type="GO" id="GO:0045892">
    <property type="term" value="P:negative regulation of DNA-templated transcription"/>
    <property type="evidence" value="ECO:0007669"/>
    <property type="project" value="TreeGrafter"/>
</dbReference>
<evidence type="ECO:0000256" key="6">
    <source>
        <dbReference type="ARBA" id="ARBA00070406"/>
    </source>
</evidence>